<organism evidence="8 9">
    <name type="scientific">Gonium pectorale</name>
    <name type="common">Green alga</name>
    <dbReference type="NCBI Taxonomy" id="33097"/>
    <lineage>
        <taxon>Eukaryota</taxon>
        <taxon>Viridiplantae</taxon>
        <taxon>Chlorophyta</taxon>
        <taxon>core chlorophytes</taxon>
        <taxon>Chlorophyceae</taxon>
        <taxon>CS clade</taxon>
        <taxon>Chlamydomonadales</taxon>
        <taxon>Volvocaceae</taxon>
        <taxon>Gonium</taxon>
    </lineage>
</organism>
<keyword evidence="9" id="KW-1185">Reference proteome</keyword>
<feature type="transmembrane region" description="Helical" evidence="6">
    <location>
        <begin position="193"/>
        <end position="215"/>
    </location>
</feature>
<accession>A0A150H528</accession>
<dbReference type="Pfam" id="PF01694">
    <property type="entry name" value="Rhomboid"/>
    <property type="match status" value="1"/>
</dbReference>
<comment type="subcellular location">
    <subcellularLocation>
        <location evidence="1 6">Membrane</location>
        <topology evidence="1 6">Multi-pass membrane protein</topology>
    </subcellularLocation>
</comment>
<dbReference type="InterPro" id="IPR022764">
    <property type="entry name" value="Peptidase_S54_rhomboid_dom"/>
</dbReference>
<dbReference type="AlphaFoldDB" id="A0A150H528"/>
<evidence type="ECO:0000256" key="5">
    <source>
        <dbReference type="ARBA" id="ARBA00023136"/>
    </source>
</evidence>
<keyword evidence="6" id="KW-0720">Serine protease</keyword>
<feature type="transmembrane region" description="Helical" evidence="6">
    <location>
        <begin position="222"/>
        <end position="240"/>
    </location>
</feature>
<dbReference type="GO" id="GO:0006508">
    <property type="term" value="P:proteolysis"/>
    <property type="evidence" value="ECO:0007669"/>
    <property type="project" value="UniProtKB-KW"/>
</dbReference>
<dbReference type="Gene3D" id="1.20.1540.10">
    <property type="entry name" value="Rhomboid-like"/>
    <property type="match status" value="1"/>
</dbReference>
<reference evidence="9" key="1">
    <citation type="journal article" date="2016" name="Nat. Commun.">
        <title>The Gonium pectorale genome demonstrates co-option of cell cycle regulation during the evolution of multicellularity.</title>
        <authorList>
            <person name="Hanschen E.R."/>
            <person name="Marriage T.N."/>
            <person name="Ferris P.J."/>
            <person name="Hamaji T."/>
            <person name="Toyoda A."/>
            <person name="Fujiyama A."/>
            <person name="Neme R."/>
            <person name="Noguchi H."/>
            <person name="Minakuchi Y."/>
            <person name="Suzuki M."/>
            <person name="Kawai-Toyooka H."/>
            <person name="Smith D.R."/>
            <person name="Sparks H."/>
            <person name="Anderson J."/>
            <person name="Bakaric R."/>
            <person name="Luria V."/>
            <person name="Karger A."/>
            <person name="Kirschner M.W."/>
            <person name="Durand P.M."/>
            <person name="Michod R.E."/>
            <person name="Nozaki H."/>
            <person name="Olson B.J."/>
        </authorList>
    </citation>
    <scope>NUCLEOTIDE SEQUENCE [LARGE SCALE GENOMIC DNA]</scope>
    <source>
        <strain evidence="9">NIES-2863</strain>
    </source>
</reference>
<keyword evidence="4 6" id="KW-1133">Transmembrane helix</keyword>
<feature type="domain" description="Peptidase S54 rhomboid" evidence="7">
    <location>
        <begin position="127"/>
        <end position="267"/>
    </location>
</feature>
<dbReference type="EMBL" id="LSYV01000002">
    <property type="protein sequence ID" value="KXZ56948.1"/>
    <property type="molecule type" value="Genomic_DNA"/>
</dbReference>
<dbReference type="InterPro" id="IPR035952">
    <property type="entry name" value="Rhomboid-like_sf"/>
</dbReference>
<keyword evidence="6" id="KW-0378">Hydrolase</keyword>
<dbReference type="PANTHER" id="PTHR22936">
    <property type="entry name" value="RHOMBOID-RELATED"/>
    <property type="match status" value="1"/>
</dbReference>
<comment type="caution">
    <text evidence="6">Lacks conserved residue(s) required for the propagation of feature annotation.</text>
</comment>
<dbReference type="SUPFAM" id="SSF144091">
    <property type="entry name" value="Rhomboid-like"/>
    <property type="match status" value="1"/>
</dbReference>
<name>A0A150H528_GONPE</name>
<dbReference type="EC" id="3.4.21.105" evidence="6"/>
<dbReference type="Proteomes" id="UP000075714">
    <property type="component" value="Unassembled WGS sequence"/>
</dbReference>
<dbReference type="GO" id="GO:0016020">
    <property type="term" value="C:membrane"/>
    <property type="evidence" value="ECO:0007669"/>
    <property type="project" value="UniProtKB-SubCell"/>
</dbReference>
<evidence type="ECO:0000256" key="6">
    <source>
        <dbReference type="RuleBase" id="RU362115"/>
    </source>
</evidence>
<feature type="transmembrane region" description="Helical" evidence="6">
    <location>
        <begin position="278"/>
        <end position="298"/>
    </location>
</feature>
<dbReference type="GO" id="GO:0004252">
    <property type="term" value="F:serine-type endopeptidase activity"/>
    <property type="evidence" value="ECO:0007669"/>
    <property type="project" value="InterPro"/>
</dbReference>
<comment type="caution">
    <text evidence="8">The sequence shown here is derived from an EMBL/GenBank/DDBJ whole genome shotgun (WGS) entry which is preliminary data.</text>
</comment>
<gene>
    <name evidence="8" type="ORF">GPECTOR_1g855</name>
</gene>
<sequence>MRSGRGCTPARIGQHWPLFSVCLLAASGLLFAFMAGHYPAWAAAEAARAAGCEGAAGELAVRCWRSAVLQLPAATGPAFLRDVLLAAPPRQAAATATSPSTAAAGLSFSSAYLRLWGGRTAAELHAGQAYRWLTAPLLHTDVRHLAANLALFAALGCQMEVKYGTVRLLAVWLLAAVGGELLSVAAEDPCRQVVGLSGGDFGLLGLFCADALLNFKTVRRPILRCTAIAILLGFLIYTLAVHQGSVSAMTHLGGLLCGLLPSLLVLPRLASERAEAAWPALGGAAVLTWFTVLPAWVYRVRLPAAAEACGAAAEAGAGGSA</sequence>
<proteinExistence type="inferred from homology"/>
<evidence type="ECO:0000256" key="3">
    <source>
        <dbReference type="ARBA" id="ARBA00022692"/>
    </source>
</evidence>
<dbReference type="InterPro" id="IPR002610">
    <property type="entry name" value="Peptidase_S54_rhomboid-like"/>
</dbReference>
<dbReference type="OrthoDB" id="418595at2759"/>
<comment type="catalytic activity">
    <reaction evidence="6">
        <text>Cleaves type-1 transmembrane domains using a catalytic dyad composed of serine and histidine that are contributed by different transmembrane domains.</text>
        <dbReference type="EC" id="3.4.21.105"/>
    </reaction>
</comment>
<evidence type="ECO:0000259" key="7">
    <source>
        <dbReference type="Pfam" id="PF01694"/>
    </source>
</evidence>
<evidence type="ECO:0000256" key="4">
    <source>
        <dbReference type="ARBA" id="ARBA00022989"/>
    </source>
</evidence>
<comment type="function">
    <text evidence="6">Serine protease involved in intramembrane proteolysis.</text>
</comment>
<evidence type="ECO:0000313" key="8">
    <source>
        <dbReference type="EMBL" id="KXZ56948.1"/>
    </source>
</evidence>
<dbReference type="STRING" id="33097.A0A150H528"/>
<keyword evidence="3 6" id="KW-0812">Transmembrane</keyword>
<evidence type="ECO:0000313" key="9">
    <source>
        <dbReference type="Proteomes" id="UP000075714"/>
    </source>
</evidence>
<protein>
    <recommendedName>
        <fullName evidence="6">RHOMBOID-like protein</fullName>
        <ecNumber evidence="6">3.4.21.105</ecNumber>
    </recommendedName>
</protein>
<evidence type="ECO:0000256" key="2">
    <source>
        <dbReference type="ARBA" id="ARBA00009045"/>
    </source>
</evidence>
<dbReference type="PANTHER" id="PTHR22936:SF99">
    <property type="entry name" value="RHOMBOID-LIKE PROTEASE"/>
    <property type="match status" value="1"/>
</dbReference>
<evidence type="ECO:0000256" key="1">
    <source>
        <dbReference type="ARBA" id="ARBA00004141"/>
    </source>
</evidence>
<keyword evidence="6" id="KW-0645">Protease</keyword>
<comment type="similarity">
    <text evidence="2 6">Belongs to the peptidase S54 family.</text>
</comment>
<keyword evidence="5 6" id="KW-0472">Membrane</keyword>